<organism evidence="5 6">
    <name type="scientific">Brachybacterium massiliense</name>
    <dbReference type="NCBI Taxonomy" id="1755098"/>
    <lineage>
        <taxon>Bacteria</taxon>
        <taxon>Bacillati</taxon>
        <taxon>Actinomycetota</taxon>
        <taxon>Actinomycetes</taxon>
        <taxon>Micrococcales</taxon>
        <taxon>Dermabacteraceae</taxon>
        <taxon>Brachybacterium</taxon>
    </lineage>
</organism>
<dbReference type="GO" id="GO:0003700">
    <property type="term" value="F:DNA-binding transcription factor activity"/>
    <property type="evidence" value="ECO:0007669"/>
    <property type="project" value="TreeGrafter"/>
</dbReference>
<feature type="domain" description="HTH lacI-type" evidence="4">
    <location>
        <begin position="12"/>
        <end position="66"/>
    </location>
</feature>
<evidence type="ECO:0000256" key="3">
    <source>
        <dbReference type="ARBA" id="ARBA00023163"/>
    </source>
</evidence>
<dbReference type="InterPro" id="IPR046335">
    <property type="entry name" value="LacI/GalR-like_sensor"/>
</dbReference>
<dbReference type="PROSITE" id="PS50932">
    <property type="entry name" value="HTH_LACI_2"/>
    <property type="match status" value="1"/>
</dbReference>
<comment type="caution">
    <text evidence="5">The sequence shown here is derived from an EMBL/GenBank/DDBJ whole genome shotgun (WGS) entry which is preliminary data.</text>
</comment>
<dbReference type="GO" id="GO:0000976">
    <property type="term" value="F:transcription cis-regulatory region binding"/>
    <property type="evidence" value="ECO:0007669"/>
    <property type="project" value="TreeGrafter"/>
</dbReference>
<dbReference type="InterPro" id="IPR010982">
    <property type="entry name" value="Lambda_DNA-bd_dom_sf"/>
</dbReference>
<reference evidence="5" key="2">
    <citation type="submission" date="2021-09" db="EMBL/GenBank/DDBJ databases">
        <authorList>
            <person name="Gilroy R."/>
        </authorList>
    </citation>
    <scope>NUCLEOTIDE SEQUENCE</scope>
    <source>
        <strain evidence="5">ChiGjej5B5-22894</strain>
    </source>
</reference>
<evidence type="ECO:0000313" key="6">
    <source>
        <dbReference type="Proteomes" id="UP000742460"/>
    </source>
</evidence>
<protein>
    <submittedName>
        <fullName evidence="5">LacI family transcriptional regulator</fullName>
    </submittedName>
</protein>
<dbReference type="Proteomes" id="UP000742460">
    <property type="component" value="Unassembled WGS sequence"/>
</dbReference>
<evidence type="ECO:0000256" key="1">
    <source>
        <dbReference type="ARBA" id="ARBA00023015"/>
    </source>
</evidence>
<dbReference type="InterPro" id="IPR028082">
    <property type="entry name" value="Peripla_BP_I"/>
</dbReference>
<accession>A0A921MV86</accession>
<dbReference type="Gene3D" id="1.10.260.40">
    <property type="entry name" value="lambda repressor-like DNA-binding domains"/>
    <property type="match status" value="1"/>
</dbReference>
<dbReference type="SUPFAM" id="SSF53822">
    <property type="entry name" value="Periplasmic binding protein-like I"/>
    <property type="match status" value="1"/>
</dbReference>
<sequence length="358" mass="39697">MTPQASRRRRPPGLRDVAELAGVSMKTVSNVVHGYARVRPETRERVQAAIEQTGYRPQLAAQQLRTGASGIVTLALPSLSFSYFSDIAQHFIDQAQERGRTVVLHSTSAGREQEVEVLEGFKRRLGDGVIFNPLLLEEQYFRSKDEMPQPTMLIGEHIPDRDLPAGSDYVRVDNTRATADATDHLLETGRQSFAFVGDLPTDDPTRHPHGSAPLRIDGFRQALARHGLNPDRAPLQRVDNWHRHDGRSAAHVLLDEHPDIDAIVCANDELALGVLAGLRERGRRVPQDVGVVGYDDSPESPYSFPPLTTISPDKTFLARIALDMLIERIDGYDGPPRIVTTPHQLVVRESTRAATLDI</sequence>
<dbReference type="CDD" id="cd06267">
    <property type="entry name" value="PBP1_LacI_sugar_binding-like"/>
    <property type="match status" value="1"/>
</dbReference>
<keyword evidence="3" id="KW-0804">Transcription</keyword>
<dbReference type="PANTHER" id="PTHR30146">
    <property type="entry name" value="LACI-RELATED TRANSCRIPTIONAL REPRESSOR"/>
    <property type="match status" value="1"/>
</dbReference>
<dbReference type="InterPro" id="IPR000843">
    <property type="entry name" value="HTH_LacI"/>
</dbReference>
<proteinExistence type="predicted"/>
<dbReference type="CDD" id="cd01392">
    <property type="entry name" value="HTH_LacI"/>
    <property type="match status" value="1"/>
</dbReference>
<name>A0A921MV86_9MICO</name>
<evidence type="ECO:0000313" key="5">
    <source>
        <dbReference type="EMBL" id="HJG90706.1"/>
    </source>
</evidence>
<dbReference type="Gene3D" id="3.40.50.2300">
    <property type="match status" value="2"/>
</dbReference>
<dbReference type="PROSITE" id="PS00356">
    <property type="entry name" value="HTH_LACI_1"/>
    <property type="match status" value="1"/>
</dbReference>
<dbReference type="PANTHER" id="PTHR30146:SF109">
    <property type="entry name" value="HTH-TYPE TRANSCRIPTIONAL REGULATOR GALS"/>
    <property type="match status" value="1"/>
</dbReference>
<keyword evidence="2" id="KW-0238">DNA-binding</keyword>
<dbReference type="Pfam" id="PF13377">
    <property type="entry name" value="Peripla_BP_3"/>
    <property type="match status" value="1"/>
</dbReference>
<keyword evidence="1" id="KW-0805">Transcription regulation</keyword>
<dbReference type="EMBL" id="DYUE01000084">
    <property type="protein sequence ID" value="HJG90706.1"/>
    <property type="molecule type" value="Genomic_DNA"/>
</dbReference>
<reference evidence="5" key="1">
    <citation type="journal article" date="2021" name="PeerJ">
        <title>Extensive microbial diversity within the chicken gut microbiome revealed by metagenomics and culture.</title>
        <authorList>
            <person name="Gilroy R."/>
            <person name="Ravi A."/>
            <person name="Getino M."/>
            <person name="Pursley I."/>
            <person name="Horton D.L."/>
            <person name="Alikhan N.F."/>
            <person name="Baker D."/>
            <person name="Gharbi K."/>
            <person name="Hall N."/>
            <person name="Watson M."/>
            <person name="Adriaenssens E.M."/>
            <person name="Foster-Nyarko E."/>
            <person name="Jarju S."/>
            <person name="Secka A."/>
            <person name="Antonio M."/>
            <person name="Oren A."/>
            <person name="Chaudhuri R.R."/>
            <person name="La Ragione R."/>
            <person name="Hildebrand F."/>
            <person name="Pallen M.J."/>
        </authorList>
    </citation>
    <scope>NUCLEOTIDE SEQUENCE</scope>
    <source>
        <strain evidence="5">ChiGjej5B5-22894</strain>
    </source>
</reference>
<dbReference type="SMART" id="SM00354">
    <property type="entry name" value="HTH_LACI"/>
    <property type="match status" value="1"/>
</dbReference>
<dbReference type="AlphaFoldDB" id="A0A921MV86"/>
<dbReference type="SUPFAM" id="SSF47413">
    <property type="entry name" value="lambda repressor-like DNA-binding domains"/>
    <property type="match status" value="1"/>
</dbReference>
<gene>
    <name evidence="5" type="ORF">K8V81_03165</name>
</gene>
<evidence type="ECO:0000256" key="2">
    <source>
        <dbReference type="ARBA" id="ARBA00023125"/>
    </source>
</evidence>
<dbReference type="Pfam" id="PF00356">
    <property type="entry name" value="LacI"/>
    <property type="match status" value="1"/>
</dbReference>
<evidence type="ECO:0000259" key="4">
    <source>
        <dbReference type="PROSITE" id="PS50932"/>
    </source>
</evidence>